<name>A0A7K3M010_9ACTN</name>
<dbReference type="AlphaFoldDB" id="A0A7K3M010"/>
<evidence type="ECO:0000313" key="1">
    <source>
        <dbReference type="EMBL" id="NDL56631.1"/>
    </source>
</evidence>
<keyword evidence="2" id="KW-1185">Reference proteome</keyword>
<gene>
    <name evidence="1" type="ORF">F7O44_06055</name>
</gene>
<reference evidence="1 2" key="1">
    <citation type="submission" date="2019-11" db="EMBL/GenBank/DDBJ databases">
        <authorList>
            <person name="Li X.-J."/>
            <person name="Feng X.-M."/>
        </authorList>
    </citation>
    <scope>NUCLEOTIDE SEQUENCE [LARGE SCALE GENOMIC DNA]</scope>
    <source>
        <strain evidence="1 2">XMNu-373</strain>
    </source>
</reference>
<evidence type="ECO:0008006" key="3">
    <source>
        <dbReference type="Google" id="ProtNLM"/>
    </source>
</evidence>
<accession>A0A7K3M010</accession>
<organism evidence="1 2">
    <name type="scientific">Phytoactinopolyspora mesophila</name>
    <dbReference type="NCBI Taxonomy" id="2650750"/>
    <lineage>
        <taxon>Bacteria</taxon>
        <taxon>Bacillati</taxon>
        <taxon>Actinomycetota</taxon>
        <taxon>Actinomycetes</taxon>
        <taxon>Jiangellales</taxon>
        <taxon>Jiangellaceae</taxon>
        <taxon>Phytoactinopolyspora</taxon>
    </lineage>
</organism>
<comment type="caution">
    <text evidence="1">The sequence shown here is derived from an EMBL/GenBank/DDBJ whole genome shotgun (WGS) entry which is preliminary data.</text>
</comment>
<protein>
    <recommendedName>
        <fullName evidence="3">DUF4935 domain-containing protein</fullName>
    </recommendedName>
</protein>
<sequence>MSAGPDAIIDAGPVLTFLARKDTTRILYAGLGSAGLLAPEQVEREVIRKSRQESRRFGTVEATWKKIVDANRLTVLPDDETAELAAAVQRLCLMPMSERMRQQEDLGEMLVIAHAAVRAEAGTDIAVLIQERAGTAMAQNEARRINGLEAAGRLRVWNTQTILLRAAGSTHLPDRARMKTVYENMRSLDSALPPISETNLLTAAIWERTNAAQQ</sequence>
<dbReference type="Proteomes" id="UP000460435">
    <property type="component" value="Unassembled WGS sequence"/>
</dbReference>
<proteinExistence type="predicted"/>
<dbReference type="EMBL" id="WLZY01000001">
    <property type="protein sequence ID" value="NDL56631.1"/>
    <property type="molecule type" value="Genomic_DNA"/>
</dbReference>
<evidence type="ECO:0000313" key="2">
    <source>
        <dbReference type="Proteomes" id="UP000460435"/>
    </source>
</evidence>
<dbReference type="RefSeq" id="WP_162449185.1">
    <property type="nucleotide sequence ID" value="NZ_WLZY01000001.1"/>
</dbReference>